<name>A0A2A4X008_9GAMM</name>
<comment type="caution">
    <text evidence="3">The sequence shown here is derived from an EMBL/GenBank/DDBJ whole genome shotgun (WGS) entry which is preliminary data.</text>
</comment>
<feature type="domain" description="Saccharopine dehydrogenase NADP binding" evidence="2">
    <location>
        <begin position="8"/>
        <end position="136"/>
    </location>
</feature>
<comment type="similarity">
    <text evidence="1">Belongs to the saccharopine dehydrogenase family. Enoyl reductase subfamily.</text>
</comment>
<dbReference type="PANTHER" id="PTHR12286:SF5">
    <property type="entry name" value="SACCHAROPINE DEHYDROGENASE-LIKE OXIDOREDUCTASE"/>
    <property type="match status" value="1"/>
</dbReference>
<dbReference type="InterPro" id="IPR005097">
    <property type="entry name" value="Sacchrp_dh_NADP-bd"/>
</dbReference>
<reference evidence="4" key="1">
    <citation type="submission" date="2017-08" db="EMBL/GenBank/DDBJ databases">
        <title>A dynamic microbial community with high functional redundancy inhabits the cold, oxic subseafloor aquifer.</title>
        <authorList>
            <person name="Tully B.J."/>
            <person name="Wheat C.G."/>
            <person name="Glazer B.T."/>
            <person name="Huber J.A."/>
        </authorList>
    </citation>
    <scope>NUCLEOTIDE SEQUENCE [LARGE SCALE GENOMIC DNA]</scope>
</reference>
<evidence type="ECO:0000256" key="1">
    <source>
        <dbReference type="ARBA" id="ARBA00010591"/>
    </source>
</evidence>
<protein>
    <submittedName>
        <fullName evidence="3">Saccharopine dehydrogenase</fullName>
    </submittedName>
</protein>
<dbReference type="GO" id="GO:0005886">
    <property type="term" value="C:plasma membrane"/>
    <property type="evidence" value="ECO:0007669"/>
    <property type="project" value="TreeGrafter"/>
</dbReference>
<accession>A0A2A4X008</accession>
<dbReference type="InterPro" id="IPR036291">
    <property type="entry name" value="NAD(P)-bd_dom_sf"/>
</dbReference>
<dbReference type="GO" id="GO:0009247">
    <property type="term" value="P:glycolipid biosynthetic process"/>
    <property type="evidence" value="ECO:0007669"/>
    <property type="project" value="TreeGrafter"/>
</dbReference>
<evidence type="ECO:0000259" key="2">
    <source>
        <dbReference type="Pfam" id="PF03435"/>
    </source>
</evidence>
<dbReference type="EMBL" id="NVUL01000070">
    <property type="protein sequence ID" value="PCI75661.1"/>
    <property type="molecule type" value="Genomic_DNA"/>
</dbReference>
<gene>
    <name evidence="3" type="ORF">COB20_12390</name>
</gene>
<dbReference type="FunFam" id="3.40.50.720:FF:000413">
    <property type="entry name" value="Trans-acting enoyl reductase"/>
    <property type="match status" value="1"/>
</dbReference>
<evidence type="ECO:0000313" key="4">
    <source>
        <dbReference type="Proteomes" id="UP000218767"/>
    </source>
</evidence>
<dbReference type="InterPro" id="IPR051276">
    <property type="entry name" value="Saccharopine_DH-like_oxidrdct"/>
</dbReference>
<dbReference type="PANTHER" id="PTHR12286">
    <property type="entry name" value="SACCHAROPINE DEHYDROGENASE-LIKE OXIDOREDUCTASE"/>
    <property type="match status" value="1"/>
</dbReference>
<dbReference type="Gene3D" id="3.40.50.720">
    <property type="entry name" value="NAD(P)-binding Rossmann-like Domain"/>
    <property type="match status" value="1"/>
</dbReference>
<sequence>MINKEFDIVIFGATSFVGKILCNYLVNEYTEPNLTWAMAARSETKLNELKVSLGGNAAAIPLIIADSSDEQTLHSMCEKTELVISTVGPYALYGELLVKTCCQLGTDYCDLTGEPQWIRRMIGLYEDDAKRSGARIVNCCGFDSIPSDLGVKFLQDHAQRHFGSYCDQVKLRVKVLKGGASGGTIASGLNLYKEASADPEIRKEMRDPYSLCPPQHAFTARQHNVSVEFDEDFDSWAGPFIMASINTRIVLRSNALLNGHYDENFEYDEAMLTSSGKKGEKAAKRISFGTKVSMFMMAFAPMRWLATRFFLPSPGEGPTPEQQLNGCYDLRLLGRTQRGERVRVKVTGDRDPGYGSTAKMLAQAGISLRRDVDEGEVGGGFWTPATVFNEKLITRLVDYAGMDFELESISQAMTAIEESTVVAVDEPTSPT</sequence>
<dbReference type="Proteomes" id="UP000218767">
    <property type="component" value="Unassembled WGS sequence"/>
</dbReference>
<dbReference type="AlphaFoldDB" id="A0A2A4X008"/>
<dbReference type="SUPFAM" id="SSF51735">
    <property type="entry name" value="NAD(P)-binding Rossmann-fold domains"/>
    <property type="match status" value="1"/>
</dbReference>
<organism evidence="3 4">
    <name type="scientific">SAR86 cluster bacterium</name>
    <dbReference type="NCBI Taxonomy" id="2030880"/>
    <lineage>
        <taxon>Bacteria</taxon>
        <taxon>Pseudomonadati</taxon>
        <taxon>Pseudomonadota</taxon>
        <taxon>Gammaproteobacteria</taxon>
        <taxon>SAR86 cluster</taxon>
    </lineage>
</organism>
<dbReference type="Pfam" id="PF03435">
    <property type="entry name" value="Sacchrp_dh_NADP"/>
    <property type="match status" value="1"/>
</dbReference>
<proteinExistence type="inferred from homology"/>
<evidence type="ECO:0000313" key="3">
    <source>
        <dbReference type="EMBL" id="PCI75661.1"/>
    </source>
</evidence>